<dbReference type="Proteomes" id="UP001415857">
    <property type="component" value="Unassembled WGS sequence"/>
</dbReference>
<dbReference type="GO" id="GO:0046983">
    <property type="term" value="F:protein dimerization activity"/>
    <property type="evidence" value="ECO:0007669"/>
    <property type="project" value="InterPro"/>
</dbReference>
<gene>
    <name evidence="7" type="ORF">L1049_024469</name>
</gene>
<evidence type="ECO:0000256" key="2">
    <source>
        <dbReference type="ARBA" id="ARBA00023015"/>
    </source>
</evidence>
<comment type="caution">
    <text evidence="7">The sequence shown here is derived from an EMBL/GenBank/DDBJ whole genome shotgun (WGS) entry which is preliminary data.</text>
</comment>
<evidence type="ECO:0000313" key="8">
    <source>
        <dbReference type="Proteomes" id="UP001415857"/>
    </source>
</evidence>
<protein>
    <recommendedName>
        <fullName evidence="6">BHLH domain-containing protein</fullName>
    </recommendedName>
</protein>
<dbReference type="PROSITE" id="PS50888">
    <property type="entry name" value="BHLH"/>
    <property type="match status" value="1"/>
</dbReference>
<keyword evidence="3" id="KW-0804">Transcription</keyword>
<evidence type="ECO:0000256" key="4">
    <source>
        <dbReference type="ARBA" id="ARBA00023242"/>
    </source>
</evidence>
<keyword evidence="8" id="KW-1185">Reference proteome</keyword>
<dbReference type="Gene3D" id="4.10.280.10">
    <property type="entry name" value="Helix-loop-helix DNA-binding domain"/>
    <property type="match status" value="1"/>
</dbReference>
<feature type="domain" description="BHLH" evidence="6">
    <location>
        <begin position="208"/>
        <end position="258"/>
    </location>
</feature>
<dbReference type="EMBL" id="JBBPBK010000005">
    <property type="protein sequence ID" value="KAK9285279.1"/>
    <property type="molecule type" value="Genomic_DNA"/>
</dbReference>
<keyword evidence="2" id="KW-0805">Transcription regulation</keyword>
<evidence type="ECO:0000313" key="7">
    <source>
        <dbReference type="EMBL" id="KAK9285279.1"/>
    </source>
</evidence>
<dbReference type="GO" id="GO:0003700">
    <property type="term" value="F:DNA-binding transcription factor activity"/>
    <property type="evidence" value="ECO:0007669"/>
    <property type="project" value="TreeGrafter"/>
</dbReference>
<proteinExistence type="predicted"/>
<feature type="compositionally biased region" description="Basic and acidic residues" evidence="5">
    <location>
        <begin position="159"/>
        <end position="201"/>
    </location>
</feature>
<dbReference type="AlphaFoldDB" id="A0AAP0WYI9"/>
<dbReference type="GO" id="GO:0005634">
    <property type="term" value="C:nucleus"/>
    <property type="evidence" value="ECO:0007669"/>
    <property type="project" value="UniProtKB-SubCell"/>
</dbReference>
<keyword evidence="4" id="KW-0539">Nucleus</keyword>
<evidence type="ECO:0000256" key="5">
    <source>
        <dbReference type="SAM" id="MobiDB-lite"/>
    </source>
</evidence>
<comment type="subcellular location">
    <subcellularLocation>
        <location evidence="1">Nucleus</location>
    </subcellularLocation>
</comment>
<evidence type="ECO:0000259" key="6">
    <source>
        <dbReference type="PROSITE" id="PS50888"/>
    </source>
</evidence>
<name>A0AAP0WYI9_LIQFO</name>
<feature type="region of interest" description="Disordered" evidence="5">
    <location>
        <begin position="159"/>
        <end position="216"/>
    </location>
</feature>
<dbReference type="CDD" id="cd18919">
    <property type="entry name" value="bHLH_AtBPE_like"/>
    <property type="match status" value="1"/>
</dbReference>
<dbReference type="SUPFAM" id="SSF47459">
    <property type="entry name" value="HLH, helix-loop-helix DNA-binding domain"/>
    <property type="match status" value="1"/>
</dbReference>
<evidence type="ECO:0000256" key="1">
    <source>
        <dbReference type="ARBA" id="ARBA00004123"/>
    </source>
</evidence>
<dbReference type="SMART" id="SM00353">
    <property type="entry name" value="HLH"/>
    <property type="match status" value="1"/>
</dbReference>
<dbReference type="InterPro" id="IPR024097">
    <property type="entry name" value="bHLH_ZIP_TF"/>
</dbReference>
<dbReference type="InterPro" id="IPR036638">
    <property type="entry name" value="HLH_DNA-bd_sf"/>
</dbReference>
<organism evidence="7 8">
    <name type="scientific">Liquidambar formosana</name>
    <name type="common">Formosan gum</name>
    <dbReference type="NCBI Taxonomy" id="63359"/>
    <lineage>
        <taxon>Eukaryota</taxon>
        <taxon>Viridiplantae</taxon>
        <taxon>Streptophyta</taxon>
        <taxon>Embryophyta</taxon>
        <taxon>Tracheophyta</taxon>
        <taxon>Spermatophyta</taxon>
        <taxon>Magnoliopsida</taxon>
        <taxon>eudicotyledons</taxon>
        <taxon>Gunneridae</taxon>
        <taxon>Pentapetalae</taxon>
        <taxon>Saxifragales</taxon>
        <taxon>Altingiaceae</taxon>
        <taxon>Liquidambar</taxon>
    </lineage>
</organism>
<dbReference type="FunFam" id="4.10.280.10:FF:000002">
    <property type="entry name" value="Basic helix-loop-helix transcription factor"/>
    <property type="match status" value="1"/>
</dbReference>
<sequence>MLHCLQSPENHAGNSTDMTVLERQGARLLWLQQQPDQQNFVTQNSTSLEFYQTALFHGLTNNDFGNLPIPRTEFVTEKMGFSESEIVANFLEMGHSFSRTSSCLPAAAATTTSSMAGAKEKSGNSILLEKMVSSSTGRDSLKKRKAEVEFGVTEDGRDKRIKADAEEGESKAAEKNSRESSADTSKENSKFSEVQKPDYIHVRARRGQATDSHSLAERARREKIGKKMKCLQDLVPGCNKITGRAGMLDEIINYVQSLQQQVEFLSMKLAALNPRLDFNIDNSFKKEFPAYVAGFPTADISSSEMPNLACLQFSPVKQGDTSCVLDVPITPPQAPQRTTGSSIPIPEIYLDSSCFPQVQPYTTLDSDLQSLYNVEFH</sequence>
<reference evidence="7 8" key="1">
    <citation type="journal article" date="2024" name="Plant J.">
        <title>Genome sequences and population genomics reveal climatic adaptation and genomic divergence between two closely related sweetgum species.</title>
        <authorList>
            <person name="Xu W.Q."/>
            <person name="Ren C.Q."/>
            <person name="Zhang X.Y."/>
            <person name="Comes H.P."/>
            <person name="Liu X.H."/>
            <person name="Li Y.G."/>
            <person name="Kettle C.J."/>
            <person name="Jalonen R."/>
            <person name="Gaisberger H."/>
            <person name="Ma Y.Z."/>
            <person name="Qiu Y.X."/>
        </authorList>
    </citation>
    <scope>NUCLEOTIDE SEQUENCE [LARGE SCALE GENOMIC DNA]</scope>
    <source>
        <strain evidence="7">Hangzhou</strain>
    </source>
</reference>
<dbReference type="PANTHER" id="PTHR12565:SF184">
    <property type="entry name" value="BHLH TRANSCRIPTION FACTOR"/>
    <property type="match status" value="1"/>
</dbReference>
<dbReference type="Pfam" id="PF00010">
    <property type="entry name" value="HLH"/>
    <property type="match status" value="1"/>
</dbReference>
<accession>A0AAP0WYI9</accession>
<evidence type="ECO:0000256" key="3">
    <source>
        <dbReference type="ARBA" id="ARBA00023163"/>
    </source>
</evidence>
<dbReference type="PANTHER" id="PTHR12565">
    <property type="entry name" value="STEROL REGULATORY ELEMENT-BINDING PROTEIN"/>
    <property type="match status" value="1"/>
</dbReference>
<dbReference type="InterPro" id="IPR011598">
    <property type="entry name" value="bHLH_dom"/>
</dbReference>